<dbReference type="STRING" id="74873.A0A084VEK3"/>
<dbReference type="SUPFAM" id="SSF63825">
    <property type="entry name" value="YWTD domain"/>
    <property type="match status" value="1"/>
</dbReference>
<dbReference type="PROSITE" id="PS50240">
    <property type="entry name" value="TRYPSIN_DOM"/>
    <property type="match status" value="1"/>
</dbReference>
<evidence type="ECO:0000256" key="2">
    <source>
        <dbReference type="ARBA" id="ARBA00022737"/>
    </source>
</evidence>
<dbReference type="SUPFAM" id="SSF50494">
    <property type="entry name" value="Trypsin-like serine proteases"/>
    <property type="match status" value="1"/>
</dbReference>
<proteinExistence type="inferred from homology"/>
<dbReference type="VEuPathDB" id="VectorBase:ASIS013762"/>
<reference evidence="6 8" key="1">
    <citation type="journal article" date="2014" name="BMC Genomics">
        <title>Genome sequence of Anopheles sinensis provides insight into genetics basis of mosquito competence for malaria parasites.</title>
        <authorList>
            <person name="Zhou D."/>
            <person name="Zhang D."/>
            <person name="Ding G."/>
            <person name="Shi L."/>
            <person name="Hou Q."/>
            <person name="Ye Y."/>
            <person name="Xu Y."/>
            <person name="Zhou H."/>
            <person name="Xiong C."/>
            <person name="Li S."/>
            <person name="Yu J."/>
            <person name="Hong S."/>
            <person name="Yu X."/>
            <person name="Zou P."/>
            <person name="Chen C."/>
            <person name="Chang X."/>
            <person name="Wang W."/>
            <person name="Lv Y."/>
            <person name="Sun Y."/>
            <person name="Ma L."/>
            <person name="Shen B."/>
            <person name="Zhu C."/>
        </authorList>
    </citation>
    <scope>NUCLEOTIDE SEQUENCE [LARGE SCALE GENOMIC DNA]</scope>
</reference>
<keyword evidence="8" id="KW-1185">Reference proteome</keyword>
<evidence type="ECO:0000256" key="1">
    <source>
        <dbReference type="ARBA" id="ARBA00022536"/>
    </source>
</evidence>
<dbReference type="GO" id="GO:0042813">
    <property type="term" value="F:Wnt receptor activity"/>
    <property type="evidence" value="ECO:0007669"/>
    <property type="project" value="TreeGrafter"/>
</dbReference>
<dbReference type="PROSITE" id="PS51120">
    <property type="entry name" value="LDLRB"/>
    <property type="match status" value="2"/>
</dbReference>
<keyword evidence="1" id="KW-0245">EGF-like domain</keyword>
<gene>
    <name evidence="6" type="ORF">ZHAS_00003561</name>
</gene>
<reference evidence="7" key="2">
    <citation type="submission" date="2020-05" db="UniProtKB">
        <authorList>
            <consortium name="EnsemblMetazoa"/>
        </authorList>
    </citation>
    <scope>IDENTIFICATION</scope>
</reference>
<evidence type="ECO:0000256" key="3">
    <source>
        <dbReference type="ARBA" id="ARBA00024195"/>
    </source>
</evidence>
<dbReference type="Proteomes" id="UP000030765">
    <property type="component" value="Unassembled WGS sequence"/>
</dbReference>
<dbReference type="PANTHER" id="PTHR46513">
    <property type="entry name" value="VITELLOGENIN RECEPTOR-LIKE PROTEIN-RELATED-RELATED"/>
    <property type="match status" value="1"/>
</dbReference>
<dbReference type="GO" id="GO:0004252">
    <property type="term" value="F:serine-type endopeptidase activity"/>
    <property type="evidence" value="ECO:0007669"/>
    <property type="project" value="InterPro"/>
</dbReference>
<dbReference type="Gene3D" id="2.40.10.10">
    <property type="entry name" value="Trypsin-like serine proteases"/>
    <property type="match status" value="1"/>
</dbReference>
<name>A0A084VEK3_ANOSI</name>
<dbReference type="Gene3D" id="2.120.10.30">
    <property type="entry name" value="TolB, C-terminal domain"/>
    <property type="match status" value="1"/>
</dbReference>
<accession>A0A084VEK3</accession>
<dbReference type="EnsemblMetazoa" id="ASIC003561-RA">
    <property type="protein sequence ID" value="ASIC003561-PA"/>
    <property type="gene ID" value="ASIC003561"/>
</dbReference>
<dbReference type="InterPro" id="IPR043504">
    <property type="entry name" value="Peptidase_S1_PA_chymotrypsin"/>
</dbReference>
<comment type="similarity">
    <text evidence="3">Belongs to the peptidase S1 family. CLIP subfamily.</text>
</comment>
<evidence type="ECO:0000313" key="8">
    <source>
        <dbReference type="Proteomes" id="UP000030765"/>
    </source>
</evidence>
<keyword evidence="2" id="KW-0677">Repeat</keyword>
<dbReference type="AlphaFoldDB" id="A0A084VEK3"/>
<dbReference type="GO" id="GO:0060070">
    <property type="term" value="P:canonical Wnt signaling pathway"/>
    <property type="evidence" value="ECO:0007669"/>
    <property type="project" value="TreeGrafter"/>
</dbReference>
<dbReference type="GO" id="GO:0006508">
    <property type="term" value="P:proteolysis"/>
    <property type="evidence" value="ECO:0007669"/>
    <property type="project" value="InterPro"/>
</dbReference>
<dbReference type="GO" id="GO:0005886">
    <property type="term" value="C:plasma membrane"/>
    <property type="evidence" value="ECO:0007669"/>
    <property type="project" value="TreeGrafter"/>
</dbReference>
<dbReference type="EMBL" id="ATLV01012279">
    <property type="status" value="NOT_ANNOTATED_CDS"/>
    <property type="molecule type" value="Genomic_DNA"/>
</dbReference>
<protein>
    <submittedName>
        <fullName evidence="6">AGAP008193-PA-like protein</fullName>
    </submittedName>
</protein>
<feature type="repeat" description="LDL-receptor class B" evidence="4">
    <location>
        <begin position="203"/>
        <end position="245"/>
    </location>
</feature>
<evidence type="ECO:0000313" key="7">
    <source>
        <dbReference type="EnsemblMetazoa" id="ASIC003561-PA"/>
    </source>
</evidence>
<dbReference type="InterPro" id="IPR001254">
    <property type="entry name" value="Trypsin_dom"/>
</dbReference>
<dbReference type="OrthoDB" id="10066840at2759"/>
<dbReference type="Pfam" id="PF00058">
    <property type="entry name" value="Ldl_recept_b"/>
    <property type="match status" value="1"/>
</dbReference>
<feature type="domain" description="Peptidase S1" evidence="5">
    <location>
        <begin position="1"/>
        <end position="130"/>
    </location>
</feature>
<evidence type="ECO:0000259" key="5">
    <source>
        <dbReference type="PROSITE" id="PS50240"/>
    </source>
</evidence>
<sequence length="382" mass="43227">MDKNQSRIVGTNGTVIGFGFNSQDVPSDKLLEANLTVLDKNSCIKVDKRTYGKYLTNNMFCASGKNNTSACNGDSGGGIYFMSNVTWYLRGIVSFSPLRPGANILVCDSSKPSVFTDVSKYLKWSLRYTNTTKWLEDLKPCKEEIIDHNAACNAPRRLEYDYLIAGVNDSIIRVPTNGDPAFPVRDDSNMDQQGGLDYDCVEGRFYWTEPGTRAIFSAKYDGTDKKAFIKDNLEEPGSVAVDWISRRLYWVDYGKETIEVASLDHPEVRTLVKSPINVGEKIVVDPLLGKLYRIHLYVGIEWMNLDGSEPELLLDSETHRISDMKVSMIAAELCYVNKGAFKIECIDTRSRRIRTIVDNLNNPDKLAIIDEFFYWTEDNRFV</sequence>
<evidence type="ECO:0000256" key="4">
    <source>
        <dbReference type="PROSITE-ProRule" id="PRU00461"/>
    </source>
</evidence>
<evidence type="ECO:0000313" key="6">
    <source>
        <dbReference type="EMBL" id="KFB36397.1"/>
    </source>
</evidence>
<organism evidence="6">
    <name type="scientific">Anopheles sinensis</name>
    <name type="common">Mosquito</name>
    <dbReference type="NCBI Taxonomy" id="74873"/>
    <lineage>
        <taxon>Eukaryota</taxon>
        <taxon>Metazoa</taxon>
        <taxon>Ecdysozoa</taxon>
        <taxon>Arthropoda</taxon>
        <taxon>Hexapoda</taxon>
        <taxon>Insecta</taxon>
        <taxon>Pterygota</taxon>
        <taxon>Neoptera</taxon>
        <taxon>Endopterygota</taxon>
        <taxon>Diptera</taxon>
        <taxon>Nematocera</taxon>
        <taxon>Culicoidea</taxon>
        <taxon>Culicidae</taxon>
        <taxon>Anophelinae</taxon>
        <taxon>Anopheles</taxon>
    </lineage>
</organism>
<dbReference type="InterPro" id="IPR009003">
    <property type="entry name" value="Peptidase_S1_PA"/>
</dbReference>
<dbReference type="PANTHER" id="PTHR46513:SF13">
    <property type="entry name" value="EGF-LIKE DOMAIN-CONTAINING PROTEIN"/>
    <property type="match status" value="1"/>
</dbReference>
<dbReference type="InterPro" id="IPR050778">
    <property type="entry name" value="Cueball_EGF_LRP_Nidogen"/>
</dbReference>
<dbReference type="InterPro" id="IPR000033">
    <property type="entry name" value="LDLR_classB_rpt"/>
</dbReference>
<dbReference type="VEuPathDB" id="VectorBase:ASIC003561"/>
<dbReference type="EMBL" id="KE524778">
    <property type="protein sequence ID" value="KFB36397.1"/>
    <property type="molecule type" value="Genomic_DNA"/>
</dbReference>
<dbReference type="Pfam" id="PF00089">
    <property type="entry name" value="Trypsin"/>
    <property type="match status" value="1"/>
</dbReference>
<dbReference type="InterPro" id="IPR011042">
    <property type="entry name" value="6-blade_b-propeller_TolB-like"/>
</dbReference>
<dbReference type="GO" id="GO:0017147">
    <property type="term" value="F:Wnt-protein binding"/>
    <property type="evidence" value="ECO:0007669"/>
    <property type="project" value="TreeGrafter"/>
</dbReference>
<feature type="repeat" description="LDL-receptor class B" evidence="4">
    <location>
        <begin position="246"/>
        <end position="288"/>
    </location>
</feature>
<dbReference type="SMART" id="SM00135">
    <property type="entry name" value="LY"/>
    <property type="match status" value="3"/>
</dbReference>